<evidence type="ECO:0000313" key="1">
    <source>
        <dbReference type="EMBL" id="KAJ9074869.1"/>
    </source>
</evidence>
<evidence type="ECO:0000313" key="2">
    <source>
        <dbReference type="Proteomes" id="UP001165960"/>
    </source>
</evidence>
<sequence>MASSLSPSDSPEIGHSASYIGDDYVSSPLLEAEEDYEEREAIKPRTKPSKNKAKGKSSKESASKKRRSQSNSVSDSDIDIETTKPKSTTRSTPRDDSLSGSDQELQSISKPLTKRQKAKYLDEYTEELQELKEESRKKHFTAEELALRRSETARRRKHQSQQKAEKDKLETINRLLKKQANKKSRADQQRENLHDPEMPTSPPKYIRYIASSNGESTLSFPEEYTYLVDEFKKEAVVPIPRPVCMAENCNLPKKYCHPKTLKVSCSLDHYRLLEAQGNPEQS</sequence>
<name>A0ACC2TJL4_9FUNG</name>
<proteinExistence type="predicted"/>
<dbReference type="EMBL" id="QTSX02002845">
    <property type="protein sequence ID" value="KAJ9074869.1"/>
    <property type="molecule type" value="Genomic_DNA"/>
</dbReference>
<gene>
    <name evidence="1" type="primary">INO80B</name>
    <name evidence="1" type="ORF">DSO57_1002299</name>
</gene>
<accession>A0ACC2TJL4</accession>
<reference evidence="1" key="1">
    <citation type="submission" date="2022-04" db="EMBL/GenBank/DDBJ databases">
        <title>Genome of the entomopathogenic fungus Entomophthora muscae.</title>
        <authorList>
            <person name="Elya C."/>
            <person name="Lovett B.R."/>
            <person name="Lee E."/>
            <person name="Macias A.M."/>
            <person name="Hajek A.E."/>
            <person name="De Bivort B.L."/>
            <person name="Kasson M.T."/>
            <person name="De Fine Licht H.H."/>
            <person name="Stajich J.E."/>
        </authorList>
    </citation>
    <scope>NUCLEOTIDE SEQUENCE</scope>
    <source>
        <strain evidence="1">Berkeley</strain>
    </source>
</reference>
<dbReference type="Proteomes" id="UP001165960">
    <property type="component" value="Unassembled WGS sequence"/>
</dbReference>
<comment type="caution">
    <text evidence="1">The sequence shown here is derived from an EMBL/GenBank/DDBJ whole genome shotgun (WGS) entry which is preliminary data.</text>
</comment>
<keyword evidence="2" id="KW-1185">Reference proteome</keyword>
<protein>
    <submittedName>
        <fullName evidence="1">INO80 complex subunit B</fullName>
    </submittedName>
</protein>
<organism evidence="1 2">
    <name type="scientific">Entomophthora muscae</name>
    <dbReference type="NCBI Taxonomy" id="34485"/>
    <lineage>
        <taxon>Eukaryota</taxon>
        <taxon>Fungi</taxon>
        <taxon>Fungi incertae sedis</taxon>
        <taxon>Zoopagomycota</taxon>
        <taxon>Entomophthoromycotina</taxon>
        <taxon>Entomophthoromycetes</taxon>
        <taxon>Entomophthorales</taxon>
        <taxon>Entomophthoraceae</taxon>
        <taxon>Entomophthora</taxon>
    </lineage>
</organism>